<proteinExistence type="inferred from homology"/>
<gene>
    <name evidence="4" type="ORF">ABLV49_17370</name>
</gene>
<feature type="signal peptide" evidence="2">
    <location>
        <begin position="1"/>
        <end position="25"/>
    </location>
</feature>
<dbReference type="InterPro" id="IPR001279">
    <property type="entry name" value="Metallo-B-lactamas"/>
</dbReference>
<comment type="similarity">
    <text evidence="1">Belongs to the metallo-beta-lactamase superfamily. Class-B beta-lactamase family.</text>
</comment>
<dbReference type="PANTHER" id="PTHR42951:SF4">
    <property type="entry name" value="ACYL-COENZYME A THIOESTERASE MBLAC2"/>
    <property type="match status" value="1"/>
</dbReference>
<dbReference type="EMBL" id="CP157675">
    <property type="protein sequence ID" value="XBP69636.1"/>
    <property type="molecule type" value="Genomic_DNA"/>
</dbReference>
<dbReference type="Pfam" id="PF00753">
    <property type="entry name" value="Lactamase_B"/>
    <property type="match status" value="1"/>
</dbReference>
<organism evidence="4">
    <name type="scientific">Polaromonas hydrogenivorans</name>
    <dbReference type="NCBI Taxonomy" id="335476"/>
    <lineage>
        <taxon>Bacteria</taxon>
        <taxon>Pseudomonadati</taxon>
        <taxon>Pseudomonadota</taxon>
        <taxon>Betaproteobacteria</taxon>
        <taxon>Burkholderiales</taxon>
        <taxon>Comamonadaceae</taxon>
        <taxon>Polaromonas</taxon>
    </lineage>
</organism>
<evidence type="ECO:0000313" key="4">
    <source>
        <dbReference type="EMBL" id="XBP69636.1"/>
    </source>
</evidence>
<evidence type="ECO:0000259" key="3">
    <source>
        <dbReference type="SMART" id="SM00849"/>
    </source>
</evidence>
<keyword evidence="2" id="KW-0732">Signal</keyword>
<evidence type="ECO:0000256" key="2">
    <source>
        <dbReference type="SAM" id="SignalP"/>
    </source>
</evidence>
<dbReference type="Gene3D" id="3.60.15.10">
    <property type="entry name" value="Ribonuclease Z/Hydroxyacylglutathione hydrolase-like"/>
    <property type="match status" value="1"/>
</dbReference>
<dbReference type="InterPro" id="IPR036866">
    <property type="entry name" value="RibonucZ/Hydroxyglut_hydro"/>
</dbReference>
<dbReference type="RefSeq" id="WP_349278393.1">
    <property type="nucleotide sequence ID" value="NZ_CBCSCU010000006.1"/>
</dbReference>
<dbReference type="SUPFAM" id="SSF56281">
    <property type="entry name" value="Metallo-hydrolase/oxidoreductase"/>
    <property type="match status" value="1"/>
</dbReference>
<name>A0AAU7LPX6_9BURK</name>
<protein>
    <submittedName>
        <fullName evidence="4">MBL fold metallo-hydrolase</fullName>
    </submittedName>
</protein>
<dbReference type="PANTHER" id="PTHR42951">
    <property type="entry name" value="METALLO-BETA-LACTAMASE DOMAIN-CONTAINING"/>
    <property type="match status" value="1"/>
</dbReference>
<sequence>MALMLKMRWLCWVLCLWSAAQVARAATPDCTQATSVAWQAVAPGVWIWLPERIDEISPDNQGHVLPISAVVDAGEALVVDPGPSHQHGLRVRRSLACQLGARVRWVVNTHAHAESVLGNSAFADLQALGLLEIVATAGTREAMQRRCEQCLLYLTSIVGAEAMQGTHISLPNRITSEGETLAVGRIRLQVMQVRNAHTESDLLLWEPKHRVMWAGGLLYEGRIPELAQGSLNGWLHALPRLKELRPALVVGAAVSVAPDAGSLPPALEATGQYLQALRMRVLQAMDAGLDGSDTRSIQLPEFSGWAGYRQRHGFNVQRAWRELEPQWLDATGPASLSVPDVGR</sequence>
<evidence type="ECO:0000256" key="1">
    <source>
        <dbReference type="ARBA" id="ARBA00005250"/>
    </source>
</evidence>
<dbReference type="CDD" id="cd16282">
    <property type="entry name" value="metallo-hydrolase-like_MBL-fold"/>
    <property type="match status" value="1"/>
</dbReference>
<dbReference type="AlphaFoldDB" id="A0AAU7LPX6"/>
<feature type="chain" id="PRO_5043873808" evidence="2">
    <location>
        <begin position="26"/>
        <end position="343"/>
    </location>
</feature>
<accession>A0AAU7LPX6</accession>
<dbReference type="InterPro" id="IPR050855">
    <property type="entry name" value="NDM-1-like"/>
</dbReference>
<reference evidence="4" key="1">
    <citation type="submission" date="2024-05" db="EMBL/GenBank/DDBJ databases">
        <authorList>
            <person name="Bunk B."/>
            <person name="Swiderski J."/>
            <person name="Sproer C."/>
            <person name="Thiel V."/>
        </authorList>
    </citation>
    <scope>NUCLEOTIDE SEQUENCE</scope>
    <source>
        <strain evidence="4">DSM 17735</strain>
    </source>
</reference>
<dbReference type="SMART" id="SM00849">
    <property type="entry name" value="Lactamase_B"/>
    <property type="match status" value="1"/>
</dbReference>
<dbReference type="GO" id="GO:0017001">
    <property type="term" value="P:antibiotic catabolic process"/>
    <property type="evidence" value="ECO:0007669"/>
    <property type="project" value="UniProtKB-ARBA"/>
</dbReference>
<feature type="domain" description="Metallo-beta-lactamase" evidence="3">
    <location>
        <begin position="64"/>
        <end position="254"/>
    </location>
</feature>